<gene>
    <name evidence="7" type="ORF">JKIAZH3_G9519</name>
</gene>
<dbReference type="InterPro" id="IPR020904">
    <property type="entry name" value="Sc_DH/Rdtase_CS"/>
</dbReference>
<dbReference type="InterPro" id="IPR057326">
    <property type="entry name" value="KR_dom"/>
</dbReference>
<dbReference type="Pfam" id="PF00106">
    <property type="entry name" value="adh_short"/>
    <property type="match status" value="1"/>
</dbReference>
<keyword evidence="5" id="KW-0812">Transmembrane</keyword>
<keyword evidence="5" id="KW-1133">Transmembrane helix</keyword>
<evidence type="ECO:0000256" key="5">
    <source>
        <dbReference type="SAM" id="Phobius"/>
    </source>
</evidence>
<dbReference type="PROSITE" id="PS00061">
    <property type="entry name" value="ADH_SHORT"/>
    <property type="match status" value="1"/>
</dbReference>
<dbReference type="InterPro" id="IPR036291">
    <property type="entry name" value="NAD(P)-bd_dom_sf"/>
</dbReference>
<reference evidence="7" key="1">
    <citation type="submission" date="2020-10" db="EMBL/GenBank/DDBJ databases">
        <authorList>
            <person name="Sedaghatjoo S."/>
        </authorList>
    </citation>
    <scope>NUCLEOTIDE SEQUENCE</scope>
    <source>
        <strain evidence="7">AZH3</strain>
    </source>
</reference>
<protein>
    <recommendedName>
        <fullName evidence="6">Ketoreductase domain-containing protein</fullName>
    </recommendedName>
</protein>
<dbReference type="InterPro" id="IPR002347">
    <property type="entry name" value="SDR_fam"/>
</dbReference>
<dbReference type="SMART" id="SM00822">
    <property type="entry name" value="PKS_KR"/>
    <property type="match status" value="1"/>
</dbReference>
<keyword evidence="2" id="KW-0521">NADP</keyword>
<keyword evidence="5" id="KW-0472">Membrane</keyword>
<keyword evidence="8" id="KW-1185">Reference proteome</keyword>
<dbReference type="PANTHER" id="PTHR24322">
    <property type="entry name" value="PKSB"/>
    <property type="match status" value="1"/>
</dbReference>
<dbReference type="SUPFAM" id="SSF51735">
    <property type="entry name" value="NAD(P)-binding Rossmann-fold domains"/>
    <property type="match status" value="1"/>
</dbReference>
<evidence type="ECO:0000256" key="3">
    <source>
        <dbReference type="ARBA" id="ARBA00023002"/>
    </source>
</evidence>
<dbReference type="PRINTS" id="PR00081">
    <property type="entry name" value="GDHRDH"/>
</dbReference>
<organism evidence="7 8">
    <name type="scientific">Tilletia caries</name>
    <name type="common">wheat bunt fungus</name>
    <dbReference type="NCBI Taxonomy" id="13290"/>
    <lineage>
        <taxon>Eukaryota</taxon>
        <taxon>Fungi</taxon>
        <taxon>Dikarya</taxon>
        <taxon>Basidiomycota</taxon>
        <taxon>Ustilaginomycotina</taxon>
        <taxon>Exobasidiomycetes</taxon>
        <taxon>Tilletiales</taxon>
        <taxon>Tilletiaceae</taxon>
        <taxon>Tilletia</taxon>
    </lineage>
</organism>
<evidence type="ECO:0000256" key="4">
    <source>
        <dbReference type="RuleBase" id="RU000363"/>
    </source>
</evidence>
<feature type="transmembrane region" description="Helical" evidence="5">
    <location>
        <begin position="70"/>
        <end position="90"/>
    </location>
</feature>
<feature type="domain" description="Ketoreductase" evidence="6">
    <location>
        <begin position="111"/>
        <end position="252"/>
    </location>
</feature>
<dbReference type="PRINTS" id="PR00080">
    <property type="entry name" value="SDRFAMILY"/>
</dbReference>
<comment type="caution">
    <text evidence="7">The sequence shown here is derived from an EMBL/GenBank/DDBJ whole genome shotgun (WGS) entry which is preliminary data.</text>
</comment>
<accession>A0ABN7IZ87</accession>
<name>A0ABN7IZ87_9BASI</name>
<dbReference type="CDD" id="cd05339">
    <property type="entry name" value="17beta-HSDXI-like_SDR_c"/>
    <property type="match status" value="1"/>
</dbReference>
<evidence type="ECO:0000259" key="6">
    <source>
        <dbReference type="SMART" id="SM00822"/>
    </source>
</evidence>
<dbReference type="Proteomes" id="UP000836402">
    <property type="component" value="Unassembled WGS sequence"/>
</dbReference>
<evidence type="ECO:0000313" key="8">
    <source>
        <dbReference type="Proteomes" id="UP000836402"/>
    </source>
</evidence>
<dbReference type="EMBL" id="CAJHJG010003793">
    <property type="protein sequence ID" value="CAD6935651.1"/>
    <property type="molecule type" value="Genomic_DNA"/>
</dbReference>
<keyword evidence="3" id="KW-0560">Oxidoreductase</keyword>
<evidence type="ECO:0000256" key="1">
    <source>
        <dbReference type="ARBA" id="ARBA00006484"/>
    </source>
</evidence>
<dbReference type="Gene3D" id="3.40.50.720">
    <property type="entry name" value="NAD(P)-binding Rossmann-like Domain"/>
    <property type="match status" value="1"/>
</dbReference>
<sequence length="381" mass="41966">MHFAAPSCVGPLPTLSNIHTAEEEEAMGLDLDDVVAFLRVTLFLPTLHVIILGVALLGGEWLKVQSSFQIRILVLLSSLVLFSHAISFAGRKHRNGWTRTRVLGAEEWKKEVVLITGGAGGVGSELSALLCQRGARVVVLDVVSESVFKRRGRTTYFQCDVSDADQVKSIAARIKDEVGHVSMLVNNAGVLNGKLLTDLEDSEIQRIVGVNLISHFYTIKAFLPDMVHRSRGHVVTVSSVMGHIGIAQVGDYVATKHALVGLHESLRYELDKKHKAPKVRTTLICPGHIKTALFAQVEVPALARFLAPLLDPRDVAMAILRALERQESTDIYLPWYAQWAPALRMLPSFLRDLAQTVSGADEAIEGMYKRRAELERGKSEQ</sequence>
<comment type="similarity">
    <text evidence="1 4">Belongs to the short-chain dehydrogenases/reductases (SDR) family.</text>
</comment>
<feature type="transmembrane region" description="Helical" evidence="5">
    <location>
        <begin position="36"/>
        <end position="58"/>
    </location>
</feature>
<proteinExistence type="inferred from homology"/>
<dbReference type="PANTHER" id="PTHR24322:SF736">
    <property type="entry name" value="RETINOL DEHYDROGENASE 10"/>
    <property type="match status" value="1"/>
</dbReference>
<evidence type="ECO:0000256" key="2">
    <source>
        <dbReference type="ARBA" id="ARBA00022857"/>
    </source>
</evidence>
<evidence type="ECO:0000313" key="7">
    <source>
        <dbReference type="EMBL" id="CAD6935651.1"/>
    </source>
</evidence>